<dbReference type="CDD" id="cd00200">
    <property type="entry name" value="WD40"/>
    <property type="match status" value="1"/>
</dbReference>
<dbReference type="PRINTS" id="PR00320">
    <property type="entry name" value="GPROTEINBRPT"/>
</dbReference>
<feature type="region of interest" description="Disordered" evidence="5">
    <location>
        <begin position="156"/>
        <end position="191"/>
    </location>
</feature>
<evidence type="ECO:0000313" key="8">
    <source>
        <dbReference type="Proteomes" id="UP000003477"/>
    </source>
</evidence>
<feature type="repeat" description="WD" evidence="3">
    <location>
        <begin position="295"/>
        <end position="336"/>
    </location>
</feature>
<evidence type="ECO:0000313" key="7">
    <source>
        <dbReference type="EMBL" id="EHJ14857.1"/>
    </source>
</evidence>
<dbReference type="InterPro" id="IPR019734">
    <property type="entry name" value="TPR_rpt"/>
</dbReference>
<dbReference type="GO" id="GO:0016301">
    <property type="term" value="F:kinase activity"/>
    <property type="evidence" value="ECO:0007669"/>
    <property type="project" value="UniProtKB-KW"/>
</dbReference>
<keyword evidence="1 3" id="KW-0853">WD repeat</keyword>
<keyword evidence="7" id="KW-0808">Transferase</keyword>
<evidence type="ECO:0000256" key="4">
    <source>
        <dbReference type="PROSITE-ProRule" id="PRU00339"/>
    </source>
</evidence>
<dbReference type="EMBL" id="AESD01000078">
    <property type="protein sequence ID" value="EHJ14857.1"/>
    <property type="molecule type" value="Genomic_DNA"/>
</dbReference>
<proteinExistence type="predicted"/>
<keyword evidence="4" id="KW-0802">TPR repeat</keyword>
<dbReference type="PANTHER" id="PTHR19848">
    <property type="entry name" value="WD40 REPEAT PROTEIN"/>
    <property type="match status" value="1"/>
</dbReference>
<dbReference type="SUPFAM" id="SSF46565">
    <property type="entry name" value="Chaperone J-domain"/>
    <property type="match status" value="1"/>
</dbReference>
<dbReference type="InterPro" id="IPR036869">
    <property type="entry name" value="J_dom_sf"/>
</dbReference>
<dbReference type="PATRIC" id="fig|423471.3.peg.439"/>
<dbReference type="InterPro" id="IPR015943">
    <property type="entry name" value="WD40/YVTN_repeat-like_dom_sf"/>
</dbReference>
<accession>G5IYX5</accession>
<dbReference type="Gene3D" id="1.10.287.110">
    <property type="entry name" value="DnaJ domain"/>
    <property type="match status" value="1"/>
</dbReference>
<protein>
    <submittedName>
        <fullName evidence="7">Serine/threonine kinase with WD-40 repeat</fullName>
    </submittedName>
</protein>
<dbReference type="AlphaFoldDB" id="G5IYX5"/>
<dbReference type="RefSeq" id="WP_007309096.1">
    <property type="nucleotide sequence ID" value="NZ_AESD01000078.1"/>
</dbReference>
<dbReference type="InterPro" id="IPR001680">
    <property type="entry name" value="WD40_rpt"/>
</dbReference>
<dbReference type="SMART" id="SM00271">
    <property type="entry name" value="DnaJ"/>
    <property type="match status" value="1"/>
</dbReference>
<dbReference type="Gene3D" id="1.25.40.10">
    <property type="entry name" value="Tetratricopeptide repeat domain"/>
    <property type="match status" value="1"/>
</dbReference>
<dbReference type="PROSITE" id="PS50005">
    <property type="entry name" value="TPR"/>
    <property type="match status" value="1"/>
</dbReference>
<dbReference type="Gene3D" id="2.130.10.10">
    <property type="entry name" value="YVTN repeat-like/Quinoprotein amine dehydrogenase"/>
    <property type="match status" value="2"/>
</dbReference>
<evidence type="ECO:0000256" key="5">
    <source>
        <dbReference type="SAM" id="MobiDB-lite"/>
    </source>
</evidence>
<dbReference type="InterPro" id="IPR011990">
    <property type="entry name" value="TPR-like_helical_dom_sf"/>
</dbReference>
<evidence type="ECO:0000256" key="1">
    <source>
        <dbReference type="ARBA" id="ARBA00022574"/>
    </source>
</evidence>
<reference evidence="7 8" key="1">
    <citation type="journal article" date="2011" name="Front. Microbiol.">
        <title>Two Strains of Crocosphaera watsonii with Highly Conserved Genomes are Distinguished by Strain-Specific Features.</title>
        <authorList>
            <person name="Bench S.R."/>
            <person name="Ilikchyan I.N."/>
            <person name="Tripp H.J."/>
            <person name="Zehr J.P."/>
        </authorList>
    </citation>
    <scope>NUCLEOTIDE SEQUENCE [LARGE SCALE GENOMIC DNA]</scope>
    <source>
        <strain evidence="7 8">WH 0003</strain>
    </source>
</reference>
<dbReference type="SMART" id="SM00320">
    <property type="entry name" value="WD40"/>
    <property type="match status" value="6"/>
</dbReference>
<dbReference type="PRINTS" id="PR00625">
    <property type="entry name" value="JDOMAIN"/>
</dbReference>
<dbReference type="CDD" id="cd06257">
    <property type="entry name" value="DnaJ"/>
    <property type="match status" value="1"/>
</dbReference>
<evidence type="ECO:0000256" key="3">
    <source>
        <dbReference type="PROSITE-ProRule" id="PRU00221"/>
    </source>
</evidence>
<dbReference type="InterPro" id="IPR001623">
    <property type="entry name" value="DnaJ_domain"/>
</dbReference>
<comment type="caution">
    <text evidence="7">The sequence shown here is derived from an EMBL/GenBank/DDBJ whole genome shotgun (WGS) entry which is preliminary data.</text>
</comment>
<feature type="repeat" description="WD" evidence="3">
    <location>
        <begin position="250"/>
        <end position="284"/>
    </location>
</feature>
<dbReference type="SMART" id="SM00028">
    <property type="entry name" value="TPR"/>
    <property type="match status" value="1"/>
</dbReference>
<feature type="repeat" description="WD" evidence="3">
    <location>
        <begin position="420"/>
        <end position="453"/>
    </location>
</feature>
<feature type="repeat" description="WD" evidence="3">
    <location>
        <begin position="385"/>
        <end position="419"/>
    </location>
</feature>
<feature type="repeat" description="WD" evidence="3">
    <location>
        <begin position="208"/>
        <end position="249"/>
    </location>
</feature>
<dbReference type="Proteomes" id="UP000003477">
    <property type="component" value="Unassembled WGS sequence"/>
</dbReference>
<gene>
    <name evidence="7" type="ORF">CWATWH0003_0474</name>
</gene>
<dbReference type="InterPro" id="IPR020472">
    <property type="entry name" value="WD40_PAC1"/>
</dbReference>
<organism evidence="7 8">
    <name type="scientific">Crocosphaera watsonii WH 0003</name>
    <dbReference type="NCBI Taxonomy" id="423471"/>
    <lineage>
        <taxon>Bacteria</taxon>
        <taxon>Bacillati</taxon>
        <taxon>Cyanobacteriota</taxon>
        <taxon>Cyanophyceae</taxon>
        <taxon>Oscillatoriophycideae</taxon>
        <taxon>Chroococcales</taxon>
        <taxon>Aphanothecaceae</taxon>
        <taxon>Crocosphaera</taxon>
    </lineage>
</organism>
<dbReference type="SUPFAM" id="SSF50978">
    <property type="entry name" value="WD40 repeat-like"/>
    <property type="match status" value="1"/>
</dbReference>
<dbReference type="Pfam" id="PF00400">
    <property type="entry name" value="WD40"/>
    <property type="match status" value="4"/>
</dbReference>
<evidence type="ECO:0000259" key="6">
    <source>
        <dbReference type="PROSITE" id="PS50076"/>
    </source>
</evidence>
<dbReference type="InterPro" id="IPR036322">
    <property type="entry name" value="WD40_repeat_dom_sf"/>
</dbReference>
<name>G5IYX5_CROWT</name>
<dbReference type="GeneID" id="88764400"/>
<sequence length="453" mass="51879">MTNDIKQCYQVLGVSAEANIKEVKQVYRKLAKVWHPDNFHHDRQQQQQAEVKFKVIVEAYEVIKDYLEKGKPLPKVSNINVKKANPDFHYQQGTIYAEVEQYEDAIDEFSKVIRLDKNYIKAYQYRGFIFSKLGYENRANADFRTVDEIKLKETYKQSSSNVNDKNNQSYSQQEQTSKNQEYTSPTNRTKNNTDVTNFVRKWNFVQQLKGHFNPVNLVAISPNSQILASVAKSKNIKLWNLSTGYQITLLSQHKSVVRCLKFTPDNQYLISGSDDKTIIIWDLNKYKGTILSRQKNGHTQGVLTLDISSDCKYLVSGSADKTTKIWSLTSTRDPYTLTGYRTEILATSISPNGDFFVAGGMETFLRIRCLDTGKIVRSIKINSGVTSLAFSPDNQLLVTGGLDRIVRLWNWHTGEEIGQLTGHLETISQLLFRDNGKELISISYHEPVKIWNV</sequence>
<dbReference type="PROSITE" id="PS00678">
    <property type="entry name" value="WD_REPEATS_1"/>
    <property type="match status" value="1"/>
</dbReference>
<dbReference type="PROSITE" id="PS50082">
    <property type="entry name" value="WD_REPEATS_2"/>
    <property type="match status" value="5"/>
</dbReference>
<dbReference type="Pfam" id="PF00226">
    <property type="entry name" value="DnaJ"/>
    <property type="match status" value="1"/>
</dbReference>
<evidence type="ECO:0000256" key="2">
    <source>
        <dbReference type="ARBA" id="ARBA00022737"/>
    </source>
</evidence>
<dbReference type="PANTHER" id="PTHR19848:SF8">
    <property type="entry name" value="F-BOX AND WD REPEAT DOMAIN CONTAINING 7"/>
    <property type="match status" value="1"/>
</dbReference>
<dbReference type="InterPro" id="IPR019775">
    <property type="entry name" value="WD40_repeat_CS"/>
</dbReference>
<feature type="domain" description="J" evidence="6">
    <location>
        <begin position="7"/>
        <end position="68"/>
    </location>
</feature>
<dbReference type="PROSITE" id="PS50076">
    <property type="entry name" value="DNAJ_2"/>
    <property type="match status" value="1"/>
</dbReference>
<feature type="repeat" description="TPR" evidence="4">
    <location>
        <begin position="86"/>
        <end position="119"/>
    </location>
</feature>
<keyword evidence="7" id="KW-0418">Kinase</keyword>
<dbReference type="SUPFAM" id="SSF48452">
    <property type="entry name" value="TPR-like"/>
    <property type="match status" value="1"/>
</dbReference>
<keyword evidence="2" id="KW-0677">Repeat</keyword>
<dbReference type="PROSITE" id="PS50294">
    <property type="entry name" value="WD_REPEATS_REGION"/>
    <property type="match status" value="5"/>
</dbReference>